<dbReference type="Proteomes" id="UP000539175">
    <property type="component" value="Unassembled WGS sequence"/>
</dbReference>
<dbReference type="RefSeq" id="WP_184798383.1">
    <property type="nucleotide sequence ID" value="NZ_JACIIZ010000003.1"/>
</dbReference>
<comment type="caution">
    <text evidence="1">The sequence shown here is derived from an EMBL/GenBank/DDBJ whole genome shotgun (WGS) entry which is preliminary data.</text>
</comment>
<organism evidence="1 2">
    <name type="scientific">Nitrospirillum iridis</name>
    <dbReference type="NCBI Taxonomy" id="765888"/>
    <lineage>
        <taxon>Bacteria</taxon>
        <taxon>Pseudomonadati</taxon>
        <taxon>Pseudomonadota</taxon>
        <taxon>Alphaproteobacteria</taxon>
        <taxon>Rhodospirillales</taxon>
        <taxon>Azospirillaceae</taxon>
        <taxon>Nitrospirillum</taxon>
    </lineage>
</organism>
<dbReference type="EMBL" id="JACIIZ010000003">
    <property type="protein sequence ID" value="MBB6250611.1"/>
    <property type="molecule type" value="Genomic_DNA"/>
</dbReference>
<sequence>MRTTPPPIGRPSPRPRYNPAEVIDGAAPARLRSVVLSLASASLVALVLGAKPLGDWVNGLPINAFTDQLSGWVQTWQEWMDAIGVGRLFTSVQSLFRWFQGLRF</sequence>
<proteinExistence type="predicted"/>
<keyword evidence="2" id="KW-1185">Reference proteome</keyword>
<evidence type="ECO:0000313" key="1">
    <source>
        <dbReference type="EMBL" id="MBB6250611.1"/>
    </source>
</evidence>
<accession>A0A7X0AXR9</accession>
<evidence type="ECO:0000313" key="2">
    <source>
        <dbReference type="Proteomes" id="UP000539175"/>
    </source>
</evidence>
<reference evidence="1 2" key="1">
    <citation type="submission" date="2020-08" db="EMBL/GenBank/DDBJ databases">
        <title>Genomic Encyclopedia of Type Strains, Phase IV (KMG-IV): sequencing the most valuable type-strain genomes for metagenomic binning, comparative biology and taxonomic classification.</title>
        <authorList>
            <person name="Goeker M."/>
        </authorList>
    </citation>
    <scope>NUCLEOTIDE SEQUENCE [LARGE SCALE GENOMIC DNA]</scope>
    <source>
        <strain evidence="1 2">DSM 22198</strain>
    </source>
</reference>
<gene>
    <name evidence="1" type="ORF">FHS74_001156</name>
</gene>
<dbReference type="AlphaFoldDB" id="A0A7X0AXR9"/>
<name>A0A7X0AXR9_9PROT</name>
<protein>
    <submittedName>
        <fullName evidence="1">Uncharacterized protein</fullName>
    </submittedName>
</protein>